<keyword evidence="2" id="KW-1185">Reference proteome</keyword>
<dbReference type="Pfam" id="PF00702">
    <property type="entry name" value="Hydrolase"/>
    <property type="match status" value="1"/>
</dbReference>
<dbReference type="Gene3D" id="3.40.50.1000">
    <property type="entry name" value="HAD superfamily/HAD-like"/>
    <property type="match status" value="1"/>
</dbReference>
<evidence type="ECO:0000313" key="2">
    <source>
        <dbReference type="Proteomes" id="UP000019222"/>
    </source>
</evidence>
<dbReference type="NCBIfam" id="TIGR01509">
    <property type="entry name" value="HAD-SF-IA-v3"/>
    <property type="match status" value="1"/>
</dbReference>
<dbReference type="RefSeq" id="WP_025251515.1">
    <property type="nucleotide sequence ID" value="NZ_CP004353.1"/>
</dbReference>
<accession>W5XWX4</accession>
<dbReference type="EMBL" id="CP004353">
    <property type="protein sequence ID" value="AHI21437.1"/>
    <property type="molecule type" value="Genomic_DNA"/>
</dbReference>
<dbReference type="AlphaFoldDB" id="W5XWX4"/>
<reference evidence="1 2" key="1">
    <citation type="submission" date="2013-02" db="EMBL/GenBank/DDBJ databases">
        <title>The complete genome sequence of Corynebacterium vitaeruminis DSM 20294.</title>
        <authorList>
            <person name="Ruckert C."/>
            <person name="Albersmeier A."/>
            <person name="Kalinowski J."/>
        </authorList>
    </citation>
    <scope>NUCLEOTIDE SEQUENCE [LARGE SCALE GENOMIC DNA]</scope>
    <source>
        <strain evidence="2">ATCC 10234</strain>
    </source>
</reference>
<evidence type="ECO:0000313" key="1">
    <source>
        <dbReference type="EMBL" id="AHI21437.1"/>
    </source>
</evidence>
<dbReference type="STRING" id="1224164.B843_00205"/>
<dbReference type="eggNOG" id="COG1011">
    <property type="taxonomic scope" value="Bacteria"/>
</dbReference>
<dbReference type="SFLD" id="SFLDG01129">
    <property type="entry name" value="C1.5:_HAD__Beta-PGM__Phosphata"/>
    <property type="match status" value="1"/>
</dbReference>
<dbReference type="InterPro" id="IPR023198">
    <property type="entry name" value="PGP-like_dom2"/>
</dbReference>
<proteinExistence type="predicted"/>
<organism evidence="1 2">
    <name type="scientific">Corynebacterium vitaeruminis DSM 20294</name>
    <dbReference type="NCBI Taxonomy" id="1224164"/>
    <lineage>
        <taxon>Bacteria</taxon>
        <taxon>Bacillati</taxon>
        <taxon>Actinomycetota</taxon>
        <taxon>Actinomycetes</taxon>
        <taxon>Mycobacteriales</taxon>
        <taxon>Corynebacteriaceae</taxon>
        <taxon>Corynebacterium</taxon>
    </lineage>
</organism>
<dbReference type="PANTHER" id="PTHR43611:SF3">
    <property type="entry name" value="FLAVIN MONONUCLEOTIDE HYDROLASE 1, CHLOROPLATIC"/>
    <property type="match status" value="1"/>
</dbReference>
<gene>
    <name evidence="1" type="ORF">B843_00205</name>
</gene>
<dbReference type="SUPFAM" id="SSF56784">
    <property type="entry name" value="HAD-like"/>
    <property type="match status" value="1"/>
</dbReference>
<dbReference type="CDD" id="cd02603">
    <property type="entry name" value="HAD_sEH-N_like"/>
    <property type="match status" value="1"/>
</dbReference>
<dbReference type="Proteomes" id="UP000019222">
    <property type="component" value="Chromosome"/>
</dbReference>
<sequence>MANLLFDLYGVLIKHRTDGVRRDVDKRLGVDENHRDALWDAYHRLREPLDLGAISDQEWWATVARTAGLEDFPIEEAIQAEKDTLLIPHEDAVSLVRELIAQGHTVGVLSNIPHVLAEGLVDKHAWFKEFHSVTFSCDIHAVKPDHAAYARAVADLGTKPSETIFFDDTLGNVEAARAFGLRAVHYTGVQSITDALA</sequence>
<dbReference type="PATRIC" id="fig|1224164.3.peg.41"/>
<dbReference type="InterPro" id="IPR006439">
    <property type="entry name" value="HAD-SF_hydro_IA"/>
</dbReference>
<dbReference type="SFLD" id="SFLDS00003">
    <property type="entry name" value="Haloacid_Dehalogenase"/>
    <property type="match status" value="1"/>
</dbReference>
<dbReference type="InterPro" id="IPR036412">
    <property type="entry name" value="HAD-like_sf"/>
</dbReference>
<dbReference type="PANTHER" id="PTHR43611">
    <property type="entry name" value="ALPHA-D-GLUCOSE 1-PHOSPHATE PHOSPHATASE"/>
    <property type="match status" value="1"/>
</dbReference>
<dbReference type="HOGENOM" id="CLU_045011_9_3_11"/>
<protein>
    <submittedName>
        <fullName evidence="1">Uncharacterized protein</fullName>
    </submittedName>
</protein>
<dbReference type="InterPro" id="IPR023214">
    <property type="entry name" value="HAD_sf"/>
</dbReference>
<dbReference type="KEGG" id="cvt:B843_00205"/>
<dbReference type="Gene3D" id="1.10.150.240">
    <property type="entry name" value="Putative phosphatase, domain 2"/>
    <property type="match status" value="1"/>
</dbReference>
<name>W5XWX4_9CORY</name>